<dbReference type="EMBL" id="APAU02000005">
    <property type="protein sequence ID" value="EUB63747.1"/>
    <property type="molecule type" value="Genomic_DNA"/>
</dbReference>
<organism evidence="1 2">
    <name type="scientific">Echinococcus granulosus</name>
    <name type="common">Hydatid tapeworm</name>
    <dbReference type="NCBI Taxonomy" id="6210"/>
    <lineage>
        <taxon>Eukaryota</taxon>
        <taxon>Metazoa</taxon>
        <taxon>Spiralia</taxon>
        <taxon>Lophotrochozoa</taxon>
        <taxon>Platyhelminthes</taxon>
        <taxon>Cestoda</taxon>
        <taxon>Eucestoda</taxon>
        <taxon>Cyclophyllidea</taxon>
        <taxon>Taeniidae</taxon>
        <taxon>Echinococcus</taxon>
        <taxon>Echinococcus granulosus group</taxon>
    </lineage>
</organism>
<dbReference type="Proteomes" id="UP000019149">
    <property type="component" value="Unassembled WGS sequence"/>
</dbReference>
<name>W6UYM5_ECHGR</name>
<dbReference type="OMA" id="PWYRYCR"/>
<dbReference type="KEGG" id="egl:EGR_01370"/>
<keyword evidence="2" id="KW-1185">Reference proteome</keyword>
<dbReference type="OrthoDB" id="6263804at2759"/>
<sequence>MVTHDHCYCGTFHVPNGVGSVGPFELGVLVLSTFKLCGLNYCLDTWRSWRLLPTPSSSLTNKETRGPCQPLSATVSPPGLLSMDDLVLPKSFNDVCPSPTPSMDFEAPWYRYCRPTAPVPSVSDCVEVATTPIAAAAAGDLLEDHLDQENFSPPHHPTASPPFVLPLTTVSNILLSPIMFGERLPKWSVLHRSESSHLPQYPSSSSLPELLTWAPFRSTDDEELNAYIVPPRDSPQTSPIPVFDRRRSRFTSRAAPGIARPTVLNCGPTLSFDTVATRIIDFRPLKRSATNDRSTSEELSVKKIRLHSLVPSERSAFLPVVHRGRSMVNSLDSSSVSNSPTYTLPSLLPSSSI</sequence>
<evidence type="ECO:0000313" key="1">
    <source>
        <dbReference type="EMBL" id="EUB63747.1"/>
    </source>
</evidence>
<comment type="caution">
    <text evidence="1">The sequence shown here is derived from an EMBL/GenBank/DDBJ whole genome shotgun (WGS) entry which is preliminary data.</text>
</comment>
<evidence type="ECO:0000313" key="2">
    <source>
        <dbReference type="Proteomes" id="UP000019149"/>
    </source>
</evidence>
<protein>
    <submittedName>
        <fullName evidence="1">Uncharacterized protein</fullName>
    </submittedName>
</protein>
<accession>W6UYM5</accession>
<proteinExistence type="predicted"/>
<gene>
    <name evidence="1" type="ORF">EGR_01370</name>
</gene>
<dbReference type="CTD" id="36337085"/>
<dbReference type="AlphaFoldDB" id="W6UYM5"/>
<dbReference type="RefSeq" id="XP_024354943.1">
    <property type="nucleotide sequence ID" value="XM_024490619.1"/>
</dbReference>
<reference evidence="1 2" key="1">
    <citation type="journal article" date="2013" name="Nat. Genet.">
        <title>The genome of the hydatid tapeworm Echinococcus granulosus.</title>
        <authorList>
            <person name="Zheng H."/>
            <person name="Zhang W."/>
            <person name="Zhang L."/>
            <person name="Zhang Z."/>
            <person name="Li J."/>
            <person name="Lu G."/>
            <person name="Zhu Y."/>
            <person name="Wang Y."/>
            <person name="Huang Y."/>
            <person name="Liu J."/>
            <person name="Kang H."/>
            <person name="Chen J."/>
            <person name="Wang L."/>
            <person name="Chen A."/>
            <person name="Yu S."/>
            <person name="Gao Z."/>
            <person name="Jin L."/>
            <person name="Gu W."/>
            <person name="Wang Z."/>
            <person name="Zhao L."/>
            <person name="Shi B."/>
            <person name="Wen H."/>
            <person name="Lin R."/>
            <person name="Jones M.K."/>
            <person name="Brejova B."/>
            <person name="Vinar T."/>
            <person name="Zhao G."/>
            <person name="McManus D.P."/>
            <person name="Chen Z."/>
            <person name="Zhou Y."/>
            <person name="Wang S."/>
        </authorList>
    </citation>
    <scope>NUCLEOTIDE SEQUENCE [LARGE SCALE GENOMIC DNA]</scope>
</reference>
<dbReference type="GeneID" id="36337085"/>